<gene>
    <name evidence="2" type="ORF">SAMN04487885_1435</name>
</gene>
<keyword evidence="1" id="KW-1133">Transmembrane helix</keyword>
<name>A0A1I2QH30_9CLOT</name>
<dbReference type="EMBL" id="FOOE01000043">
    <property type="protein sequence ID" value="SFG27608.1"/>
    <property type="molecule type" value="Genomic_DNA"/>
</dbReference>
<dbReference type="RefSeq" id="WP_074846685.1">
    <property type="nucleotide sequence ID" value="NZ_FOOE01000043.1"/>
</dbReference>
<evidence type="ECO:0000313" key="2">
    <source>
        <dbReference type="EMBL" id="SFG27608.1"/>
    </source>
</evidence>
<dbReference type="Proteomes" id="UP000182135">
    <property type="component" value="Unassembled WGS sequence"/>
</dbReference>
<organism evidence="2 3">
    <name type="scientific">Clostridium cadaveris</name>
    <dbReference type="NCBI Taxonomy" id="1529"/>
    <lineage>
        <taxon>Bacteria</taxon>
        <taxon>Bacillati</taxon>
        <taxon>Bacillota</taxon>
        <taxon>Clostridia</taxon>
        <taxon>Eubacteriales</taxon>
        <taxon>Clostridiaceae</taxon>
        <taxon>Clostridium</taxon>
    </lineage>
</organism>
<sequence length="66" mass="7199">MRDKAARLVEFFGSLLLILTAIYIVAISALGRFIINPMIIPLMISLFIIGCIGSIYLGVSIKSKKA</sequence>
<feature type="transmembrane region" description="Helical" evidence="1">
    <location>
        <begin position="39"/>
        <end position="59"/>
    </location>
</feature>
<dbReference type="AlphaFoldDB" id="A0A1I2QH30"/>
<accession>A0A1I2QH30</accession>
<proteinExistence type="predicted"/>
<keyword evidence="1" id="KW-0472">Membrane</keyword>
<feature type="transmembrane region" description="Helical" evidence="1">
    <location>
        <begin position="12"/>
        <end position="33"/>
    </location>
</feature>
<evidence type="ECO:0000256" key="1">
    <source>
        <dbReference type="SAM" id="Phobius"/>
    </source>
</evidence>
<keyword evidence="1" id="KW-0812">Transmembrane</keyword>
<keyword evidence="3" id="KW-1185">Reference proteome</keyword>
<protein>
    <submittedName>
        <fullName evidence="2">Uncharacterized protein</fullName>
    </submittedName>
</protein>
<evidence type="ECO:0000313" key="3">
    <source>
        <dbReference type="Proteomes" id="UP000182135"/>
    </source>
</evidence>
<reference evidence="2 3" key="1">
    <citation type="submission" date="2016-10" db="EMBL/GenBank/DDBJ databases">
        <authorList>
            <person name="de Groot N.N."/>
        </authorList>
    </citation>
    <scope>NUCLEOTIDE SEQUENCE [LARGE SCALE GENOMIC DNA]</scope>
    <source>
        <strain evidence="2 3">NLAE-zl-G419</strain>
    </source>
</reference>